<feature type="compositionally biased region" description="Polar residues" evidence="2">
    <location>
        <begin position="72"/>
        <end position="93"/>
    </location>
</feature>
<name>A0A915NRX1_9BILA</name>
<organism evidence="3 4">
    <name type="scientific">Meloidogyne floridensis</name>
    <dbReference type="NCBI Taxonomy" id="298350"/>
    <lineage>
        <taxon>Eukaryota</taxon>
        <taxon>Metazoa</taxon>
        <taxon>Ecdysozoa</taxon>
        <taxon>Nematoda</taxon>
        <taxon>Chromadorea</taxon>
        <taxon>Rhabditida</taxon>
        <taxon>Tylenchina</taxon>
        <taxon>Tylenchomorpha</taxon>
        <taxon>Tylenchoidea</taxon>
        <taxon>Meloidogynidae</taxon>
        <taxon>Meloidogyninae</taxon>
        <taxon>Meloidogyne</taxon>
    </lineage>
</organism>
<reference evidence="4" key="1">
    <citation type="submission" date="2022-11" db="UniProtKB">
        <authorList>
            <consortium name="WormBaseParasite"/>
        </authorList>
    </citation>
    <scope>IDENTIFICATION</scope>
</reference>
<feature type="coiled-coil region" evidence="1">
    <location>
        <begin position="9"/>
        <end position="54"/>
    </location>
</feature>
<keyword evidence="1" id="KW-0175">Coiled coil</keyword>
<dbReference type="AlphaFoldDB" id="A0A915NRX1"/>
<sequence>MSQPISSNISQEEDFKSQLERQIVTLTEKLGSIEENTEKLKTLYEEEYKKLLEDRAENEMLSEKIKLLNDSLGDSRQVPQDFSRTQQSSSPFKNDSEKEDQTLGVRVDKFRKTSAEHNNHLHRIFETLKSMRISDEDHYGDMSKFKQELRQKIDGAKSGCALASEELKQKKGVLANLDVELFKVDQNQITSEIKSEITETTINILKARRKKLLDLKMSNHSLKTKLAQMKDMGQE</sequence>
<dbReference type="WBParaSite" id="scf7180000420323.g5115">
    <property type="protein sequence ID" value="scf7180000420323.g5115"/>
    <property type="gene ID" value="scf7180000420323.g5115"/>
</dbReference>
<proteinExistence type="predicted"/>
<accession>A0A915NRX1</accession>
<dbReference type="Proteomes" id="UP000887560">
    <property type="component" value="Unplaced"/>
</dbReference>
<evidence type="ECO:0000313" key="3">
    <source>
        <dbReference type="Proteomes" id="UP000887560"/>
    </source>
</evidence>
<feature type="compositionally biased region" description="Basic and acidic residues" evidence="2">
    <location>
        <begin position="94"/>
        <end position="103"/>
    </location>
</feature>
<evidence type="ECO:0000313" key="4">
    <source>
        <dbReference type="WBParaSite" id="scf7180000420323.g5115"/>
    </source>
</evidence>
<evidence type="ECO:0000256" key="2">
    <source>
        <dbReference type="SAM" id="MobiDB-lite"/>
    </source>
</evidence>
<keyword evidence="3" id="KW-1185">Reference proteome</keyword>
<feature type="region of interest" description="Disordered" evidence="2">
    <location>
        <begin position="70"/>
        <end position="103"/>
    </location>
</feature>
<protein>
    <submittedName>
        <fullName evidence="4">Uncharacterized protein</fullName>
    </submittedName>
</protein>
<evidence type="ECO:0000256" key="1">
    <source>
        <dbReference type="SAM" id="Coils"/>
    </source>
</evidence>